<dbReference type="EMBL" id="OV651814">
    <property type="protein sequence ID" value="CAH1107024.1"/>
    <property type="molecule type" value="Genomic_DNA"/>
</dbReference>
<proteinExistence type="predicted"/>
<name>A0A9P0CRJ4_9CUCU</name>
<accession>A0A9P0CRJ4</accession>
<protein>
    <submittedName>
        <fullName evidence="1">Uncharacterized protein</fullName>
    </submittedName>
</protein>
<gene>
    <name evidence="1" type="ORF">PSYICH_LOCUS6696</name>
</gene>
<organism evidence="1 2">
    <name type="scientific">Psylliodes chrysocephalus</name>
    <dbReference type="NCBI Taxonomy" id="3402493"/>
    <lineage>
        <taxon>Eukaryota</taxon>
        <taxon>Metazoa</taxon>
        <taxon>Ecdysozoa</taxon>
        <taxon>Arthropoda</taxon>
        <taxon>Hexapoda</taxon>
        <taxon>Insecta</taxon>
        <taxon>Pterygota</taxon>
        <taxon>Neoptera</taxon>
        <taxon>Endopterygota</taxon>
        <taxon>Coleoptera</taxon>
        <taxon>Polyphaga</taxon>
        <taxon>Cucujiformia</taxon>
        <taxon>Chrysomeloidea</taxon>
        <taxon>Chrysomelidae</taxon>
        <taxon>Galerucinae</taxon>
        <taxon>Alticini</taxon>
        <taxon>Psylliodes</taxon>
    </lineage>
</organism>
<dbReference type="AlphaFoldDB" id="A0A9P0CRJ4"/>
<keyword evidence="2" id="KW-1185">Reference proteome</keyword>
<sequence length="121" mass="13494">MDSFMSSKPEVVPAAVCSSSEGLKVNADKVLTPQAFSINTLIPVVERFPVVQHIVNLQALDTEWKDLGLLDHTFKNVGDIEEYWYKVFDLKNSAGNNLFPNLTAVIVACPTIFKCICRTYI</sequence>
<reference evidence="1" key="1">
    <citation type="submission" date="2022-01" db="EMBL/GenBank/DDBJ databases">
        <authorList>
            <person name="King R."/>
        </authorList>
    </citation>
    <scope>NUCLEOTIDE SEQUENCE</scope>
</reference>
<dbReference type="OrthoDB" id="6773576at2759"/>
<evidence type="ECO:0000313" key="1">
    <source>
        <dbReference type="EMBL" id="CAH1107024.1"/>
    </source>
</evidence>
<evidence type="ECO:0000313" key="2">
    <source>
        <dbReference type="Proteomes" id="UP001153636"/>
    </source>
</evidence>
<dbReference type="Proteomes" id="UP001153636">
    <property type="component" value="Chromosome 2"/>
</dbReference>